<reference evidence="2" key="2">
    <citation type="journal article" date="2017" name="Nat. Plants">
        <title>The Aegilops tauschii genome reveals multiple impacts of transposons.</title>
        <authorList>
            <person name="Zhao G."/>
            <person name="Zou C."/>
            <person name="Li K."/>
            <person name="Wang K."/>
            <person name="Li T."/>
            <person name="Gao L."/>
            <person name="Zhang X."/>
            <person name="Wang H."/>
            <person name="Yang Z."/>
            <person name="Liu X."/>
            <person name="Jiang W."/>
            <person name="Mao L."/>
            <person name="Kong X."/>
            <person name="Jiao Y."/>
            <person name="Jia J."/>
        </authorList>
    </citation>
    <scope>NUCLEOTIDE SEQUENCE [LARGE SCALE GENOMIC DNA]</scope>
    <source>
        <strain evidence="2">cv. AL8/78</strain>
    </source>
</reference>
<name>A0A453BW34_AEGTS</name>
<dbReference type="Proteomes" id="UP000015105">
    <property type="component" value="Chromosome 2D"/>
</dbReference>
<proteinExistence type="predicted"/>
<reference evidence="2" key="1">
    <citation type="journal article" date="2014" name="Science">
        <title>Ancient hybridizations among the ancestral genomes of bread wheat.</title>
        <authorList>
            <consortium name="International Wheat Genome Sequencing Consortium,"/>
            <person name="Marcussen T."/>
            <person name="Sandve S.R."/>
            <person name="Heier L."/>
            <person name="Spannagl M."/>
            <person name="Pfeifer M."/>
            <person name="Jakobsen K.S."/>
            <person name="Wulff B.B."/>
            <person name="Steuernagel B."/>
            <person name="Mayer K.F."/>
            <person name="Olsen O.A."/>
        </authorList>
    </citation>
    <scope>NUCLEOTIDE SEQUENCE [LARGE SCALE GENOMIC DNA]</scope>
    <source>
        <strain evidence="2">cv. AL8/78</strain>
    </source>
</reference>
<keyword evidence="2" id="KW-1185">Reference proteome</keyword>
<organism evidence="1 2">
    <name type="scientific">Aegilops tauschii subsp. strangulata</name>
    <name type="common">Goatgrass</name>
    <dbReference type="NCBI Taxonomy" id="200361"/>
    <lineage>
        <taxon>Eukaryota</taxon>
        <taxon>Viridiplantae</taxon>
        <taxon>Streptophyta</taxon>
        <taxon>Embryophyta</taxon>
        <taxon>Tracheophyta</taxon>
        <taxon>Spermatophyta</taxon>
        <taxon>Magnoliopsida</taxon>
        <taxon>Liliopsida</taxon>
        <taxon>Poales</taxon>
        <taxon>Poaceae</taxon>
        <taxon>BOP clade</taxon>
        <taxon>Pooideae</taxon>
        <taxon>Triticodae</taxon>
        <taxon>Triticeae</taxon>
        <taxon>Triticinae</taxon>
        <taxon>Aegilops</taxon>
    </lineage>
</organism>
<accession>A0A453BW34</accession>
<reference evidence="1" key="4">
    <citation type="submission" date="2019-03" db="UniProtKB">
        <authorList>
            <consortium name="EnsemblPlants"/>
        </authorList>
    </citation>
    <scope>IDENTIFICATION</scope>
</reference>
<sequence length="31" mass="3561">LTKTSIMTYIYQLGSKRPEASGSSRIWRSSR</sequence>
<reference evidence="1" key="5">
    <citation type="journal article" date="2021" name="G3 (Bethesda)">
        <title>Aegilops tauschii genome assembly Aet v5.0 features greater sequence contiguity and improved annotation.</title>
        <authorList>
            <person name="Wang L."/>
            <person name="Zhu T."/>
            <person name="Rodriguez J.C."/>
            <person name="Deal K.R."/>
            <person name="Dubcovsky J."/>
            <person name="McGuire P.E."/>
            <person name="Lux T."/>
            <person name="Spannagl M."/>
            <person name="Mayer K.F.X."/>
            <person name="Baldrich P."/>
            <person name="Meyers B.C."/>
            <person name="Huo N."/>
            <person name="Gu Y.Q."/>
            <person name="Zhou H."/>
            <person name="Devos K.M."/>
            <person name="Bennetzen J.L."/>
            <person name="Unver T."/>
            <person name="Budak H."/>
            <person name="Gulick P.J."/>
            <person name="Galiba G."/>
            <person name="Kalapos B."/>
            <person name="Nelson D.R."/>
            <person name="Li P."/>
            <person name="You F.M."/>
            <person name="Luo M.C."/>
            <person name="Dvorak J."/>
        </authorList>
    </citation>
    <scope>NUCLEOTIDE SEQUENCE [LARGE SCALE GENOMIC DNA]</scope>
    <source>
        <strain evidence="1">cv. AL8/78</strain>
    </source>
</reference>
<dbReference type="EnsemblPlants" id="AET2Gv20653000.11">
    <property type="protein sequence ID" value="AET2Gv20653000.11"/>
    <property type="gene ID" value="AET2Gv20653000"/>
</dbReference>
<protein>
    <submittedName>
        <fullName evidence="1">Uncharacterized protein</fullName>
    </submittedName>
</protein>
<dbReference type="AlphaFoldDB" id="A0A453BW34"/>
<dbReference type="Gramene" id="AET2Gv20653000.11">
    <property type="protein sequence ID" value="AET2Gv20653000.11"/>
    <property type="gene ID" value="AET2Gv20653000"/>
</dbReference>
<evidence type="ECO:0000313" key="1">
    <source>
        <dbReference type="EnsemblPlants" id="AET2Gv20653000.11"/>
    </source>
</evidence>
<evidence type="ECO:0000313" key="2">
    <source>
        <dbReference type="Proteomes" id="UP000015105"/>
    </source>
</evidence>
<reference evidence="1" key="3">
    <citation type="journal article" date="2017" name="Nature">
        <title>Genome sequence of the progenitor of the wheat D genome Aegilops tauschii.</title>
        <authorList>
            <person name="Luo M.C."/>
            <person name="Gu Y.Q."/>
            <person name="Puiu D."/>
            <person name="Wang H."/>
            <person name="Twardziok S.O."/>
            <person name="Deal K.R."/>
            <person name="Huo N."/>
            <person name="Zhu T."/>
            <person name="Wang L."/>
            <person name="Wang Y."/>
            <person name="McGuire P.E."/>
            <person name="Liu S."/>
            <person name="Long H."/>
            <person name="Ramasamy R.K."/>
            <person name="Rodriguez J.C."/>
            <person name="Van S.L."/>
            <person name="Yuan L."/>
            <person name="Wang Z."/>
            <person name="Xia Z."/>
            <person name="Xiao L."/>
            <person name="Anderson O.D."/>
            <person name="Ouyang S."/>
            <person name="Liang Y."/>
            <person name="Zimin A.V."/>
            <person name="Pertea G."/>
            <person name="Qi P."/>
            <person name="Bennetzen J.L."/>
            <person name="Dai X."/>
            <person name="Dawson M.W."/>
            <person name="Muller H.G."/>
            <person name="Kugler K."/>
            <person name="Rivarola-Duarte L."/>
            <person name="Spannagl M."/>
            <person name="Mayer K.F.X."/>
            <person name="Lu F.H."/>
            <person name="Bevan M.W."/>
            <person name="Leroy P."/>
            <person name="Li P."/>
            <person name="You F.M."/>
            <person name="Sun Q."/>
            <person name="Liu Z."/>
            <person name="Lyons E."/>
            <person name="Wicker T."/>
            <person name="Salzberg S.L."/>
            <person name="Devos K.M."/>
            <person name="Dvorak J."/>
        </authorList>
    </citation>
    <scope>NUCLEOTIDE SEQUENCE [LARGE SCALE GENOMIC DNA]</scope>
    <source>
        <strain evidence="1">cv. AL8/78</strain>
    </source>
</reference>